<evidence type="ECO:0000313" key="5">
    <source>
        <dbReference type="Proteomes" id="UP000662466"/>
    </source>
</evidence>
<dbReference type="Proteomes" id="UP000630445">
    <property type="component" value="Unassembled WGS sequence"/>
</dbReference>
<dbReference type="EMBL" id="JACBAF010002018">
    <property type="protein sequence ID" value="KAF7169860.1"/>
    <property type="molecule type" value="Genomic_DNA"/>
</dbReference>
<evidence type="ECO:0000256" key="1">
    <source>
        <dbReference type="SAM" id="MobiDB-lite"/>
    </source>
</evidence>
<sequence>MTAGSRSRGESVAASRVPGNPPVEVLPSKCDRIRVDPDDLLEWVTWGGGGLGGPLTRPAEKVALEVRRRLVTIQGAYENYGVVVDPGDLSVREEETAALRKSMMAARAAASKTLQYDKKGTIEELTASCLKETGLPAPRPQWELEPYGPHLSLPCVKDWYARMKEAKGWELQP</sequence>
<gene>
    <name evidence="2" type="ORF">CNMCM5793_004532</name>
    <name evidence="3" type="ORF">CNMCM6106_004747</name>
</gene>
<evidence type="ECO:0000313" key="2">
    <source>
        <dbReference type="EMBL" id="KAF7131361.1"/>
    </source>
</evidence>
<name>A0A8H6Q9X7_9EURO</name>
<evidence type="ECO:0000313" key="4">
    <source>
        <dbReference type="Proteomes" id="UP000630445"/>
    </source>
</evidence>
<dbReference type="Proteomes" id="UP000662466">
    <property type="component" value="Unassembled WGS sequence"/>
</dbReference>
<comment type="caution">
    <text evidence="3">The sequence shown here is derived from an EMBL/GenBank/DDBJ whole genome shotgun (WGS) entry which is preliminary data.</text>
</comment>
<protein>
    <submittedName>
        <fullName evidence="3">Uncharacterized protein</fullName>
    </submittedName>
</protein>
<keyword evidence="4" id="KW-1185">Reference proteome</keyword>
<evidence type="ECO:0000313" key="3">
    <source>
        <dbReference type="EMBL" id="KAF7169860.1"/>
    </source>
</evidence>
<reference evidence="3" key="1">
    <citation type="submission" date="2020-06" db="EMBL/GenBank/DDBJ databases">
        <title>Draft genome sequences of strains closely related to Aspergillus parafelis and Aspergillus hiratsukae.</title>
        <authorList>
            <person name="Dos Santos R.A.C."/>
            <person name="Rivero-Menendez O."/>
            <person name="Steenwyk J.L."/>
            <person name="Mead M.E."/>
            <person name="Goldman G.H."/>
            <person name="Alastruey-Izquierdo A."/>
            <person name="Rokas A."/>
        </authorList>
    </citation>
    <scope>NUCLEOTIDE SEQUENCE</scope>
    <source>
        <strain evidence="2">CNM-CM5793</strain>
        <strain evidence="3">CNM-CM6106</strain>
    </source>
</reference>
<feature type="region of interest" description="Disordered" evidence="1">
    <location>
        <begin position="1"/>
        <end position="25"/>
    </location>
</feature>
<accession>A0A8H6Q9X7</accession>
<dbReference type="OrthoDB" id="5404895at2759"/>
<dbReference type="EMBL" id="JACBAD010001851">
    <property type="protein sequence ID" value="KAF7131361.1"/>
    <property type="molecule type" value="Genomic_DNA"/>
</dbReference>
<proteinExistence type="predicted"/>
<organism evidence="3 5">
    <name type="scientific">Aspergillus hiratsukae</name>
    <dbReference type="NCBI Taxonomy" id="1194566"/>
    <lineage>
        <taxon>Eukaryota</taxon>
        <taxon>Fungi</taxon>
        <taxon>Dikarya</taxon>
        <taxon>Ascomycota</taxon>
        <taxon>Pezizomycotina</taxon>
        <taxon>Eurotiomycetes</taxon>
        <taxon>Eurotiomycetidae</taxon>
        <taxon>Eurotiales</taxon>
        <taxon>Aspergillaceae</taxon>
        <taxon>Aspergillus</taxon>
        <taxon>Aspergillus subgen. Fumigati</taxon>
    </lineage>
</organism>
<dbReference type="AlphaFoldDB" id="A0A8H6Q9X7"/>